<dbReference type="Proteomes" id="UP000283269">
    <property type="component" value="Unassembled WGS sequence"/>
</dbReference>
<reference evidence="1 2" key="1">
    <citation type="journal article" date="2018" name="Evol. Lett.">
        <title>Horizontal gene cluster transfer increased hallucinogenic mushroom diversity.</title>
        <authorList>
            <person name="Reynolds H.T."/>
            <person name="Vijayakumar V."/>
            <person name="Gluck-Thaler E."/>
            <person name="Korotkin H.B."/>
            <person name="Matheny P.B."/>
            <person name="Slot J.C."/>
        </authorList>
    </citation>
    <scope>NUCLEOTIDE SEQUENCE [LARGE SCALE GENOMIC DNA]</scope>
    <source>
        <strain evidence="1 2">2631</strain>
    </source>
</reference>
<evidence type="ECO:0000313" key="1">
    <source>
        <dbReference type="EMBL" id="PPQ84711.1"/>
    </source>
</evidence>
<sequence length="75" mass="8768">MLVPAQRILHSVFSNRVLLLIFQNRKRNASGSTEDRRRPNTFAESTMAIFTSVYPENLETVDTSWENRAQLEWVQ</sequence>
<protein>
    <submittedName>
        <fullName evidence="1">Uncharacterized protein</fullName>
    </submittedName>
</protein>
<dbReference type="EMBL" id="NHYD01002828">
    <property type="protein sequence ID" value="PPQ84711.1"/>
    <property type="molecule type" value="Genomic_DNA"/>
</dbReference>
<accession>A0A409X1U4</accession>
<comment type="caution">
    <text evidence="1">The sequence shown here is derived from an EMBL/GenBank/DDBJ whole genome shotgun (WGS) entry which is preliminary data.</text>
</comment>
<gene>
    <name evidence="1" type="ORF">CVT25_014063</name>
</gene>
<keyword evidence="2" id="KW-1185">Reference proteome</keyword>
<dbReference type="AlphaFoldDB" id="A0A409X1U4"/>
<organism evidence="1 2">
    <name type="scientific">Psilocybe cyanescens</name>
    <dbReference type="NCBI Taxonomy" id="93625"/>
    <lineage>
        <taxon>Eukaryota</taxon>
        <taxon>Fungi</taxon>
        <taxon>Dikarya</taxon>
        <taxon>Basidiomycota</taxon>
        <taxon>Agaricomycotina</taxon>
        <taxon>Agaricomycetes</taxon>
        <taxon>Agaricomycetidae</taxon>
        <taxon>Agaricales</taxon>
        <taxon>Agaricineae</taxon>
        <taxon>Strophariaceae</taxon>
        <taxon>Psilocybe</taxon>
    </lineage>
</organism>
<proteinExistence type="predicted"/>
<name>A0A409X1U4_PSICY</name>
<evidence type="ECO:0000313" key="2">
    <source>
        <dbReference type="Proteomes" id="UP000283269"/>
    </source>
</evidence>
<dbReference type="InParanoid" id="A0A409X1U4"/>